<gene>
    <name evidence="3" type="ORF">SEMRO_850_G210720.1</name>
</gene>
<comment type="caution">
    <text evidence="3">The sequence shown here is derived from an EMBL/GenBank/DDBJ whole genome shotgun (WGS) entry which is preliminary data.</text>
</comment>
<sequence>MFRLFAIALLLAAANAFAPSLPAFKTSAPAVSSSARFIILSDSETDAILKVASECAEGECSIDEVAGLVGDLKEQQQILERRMSKIMTMIAHLEHVNEKEDRQTDEVRQFVKDMLRVFAHEKATIPATGFSGEIGDGPTTAYDALPPKKWKASP</sequence>
<organism evidence="3 4">
    <name type="scientific">Seminavis robusta</name>
    <dbReference type="NCBI Taxonomy" id="568900"/>
    <lineage>
        <taxon>Eukaryota</taxon>
        <taxon>Sar</taxon>
        <taxon>Stramenopiles</taxon>
        <taxon>Ochrophyta</taxon>
        <taxon>Bacillariophyta</taxon>
        <taxon>Bacillariophyceae</taxon>
        <taxon>Bacillariophycidae</taxon>
        <taxon>Naviculales</taxon>
        <taxon>Naviculaceae</taxon>
        <taxon>Seminavis</taxon>
    </lineage>
</organism>
<dbReference type="EMBL" id="CAICTM010000849">
    <property type="protein sequence ID" value="CAB9517348.1"/>
    <property type="molecule type" value="Genomic_DNA"/>
</dbReference>
<accession>A0A9N8HNU4</accession>
<evidence type="ECO:0000313" key="3">
    <source>
        <dbReference type="EMBL" id="CAB9517348.1"/>
    </source>
</evidence>
<proteinExistence type="predicted"/>
<reference evidence="3" key="1">
    <citation type="submission" date="2020-06" db="EMBL/GenBank/DDBJ databases">
        <authorList>
            <consortium name="Plant Systems Biology data submission"/>
        </authorList>
    </citation>
    <scope>NUCLEOTIDE SEQUENCE</scope>
    <source>
        <strain evidence="3">D6</strain>
    </source>
</reference>
<dbReference type="Proteomes" id="UP001153069">
    <property type="component" value="Unassembled WGS sequence"/>
</dbReference>
<dbReference type="OrthoDB" id="194364at2759"/>
<dbReference type="AlphaFoldDB" id="A0A9N8HNU4"/>
<keyword evidence="4" id="KW-1185">Reference proteome</keyword>
<keyword evidence="2" id="KW-0732">Signal</keyword>
<feature type="chain" id="PRO_5040442936" evidence="2">
    <location>
        <begin position="17"/>
        <end position="154"/>
    </location>
</feature>
<feature type="region of interest" description="Disordered" evidence="1">
    <location>
        <begin position="129"/>
        <end position="154"/>
    </location>
</feature>
<evidence type="ECO:0000256" key="2">
    <source>
        <dbReference type="SAM" id="SignalP"/>
    </source>
</evidence>
<protein>
    <submittedName>
        <fullName evidence="3">Uncharacterized protein</fullName>
    </submittedName>
</protein>
<evidence type="ECO:0000256" key="1">
    <source>
        <dbReference type="SAM" id="MobiDB-lite"/>
    </source>
</evidence>
<evidence type="ECO:0000313" key="4">
    <source>
        <dbReference type="Proteomes" id="UP001153069"/>
    </source>
</evidence>
<name>A0A9N8HNU4_9STRA</name>
<feature type="signal peptide" evidence="2">
    <location>
        <begin position="1"/>
        <end position="16"/>
    </location>
</feature>